<dbReference type="InterPro" id="IPR043561">
    <property type="entry name" value="LHW-like"/>
</dbReference>
<sequence>MTIFNSPDDLNESSDNQNTTFLPVQDFGNSDSSFVADMLENFSAVDFGQQQTMPTINWTEQSQPTYEDHGPFTTENDIFLMDFPFGEGENIFESAFCDLDFELNRLFPIIEMEASVAIPSRNPDDNSSNKSSITSSGNYLASPRQYDISEKNAQVREYELPCDLLASESAKGGEFSDEQQPKRKKLDSSNLSKLPITKKRKACKGNVQRPKPRDRQLMNERLKELRDLVPNSENCSIDGLLDKTIKHMLFLKNVTERADKLRHHKQEVDEDKTRKPADIEKGKSWAVELGSEKQSCPIVVKDLNQPGQMMIQMVCTDCNRFLEIADVIHRLELTILEGTMEKSSDGSWWAHFIVETTGNFHRLEIFWPLMKLVQQNEPHSSSSI</sequence>
<dbReference type="GO" id="GO:0046983">
    <property type="term" value="F:protein dimerization activity"/>
    <property type="evidence" value="ECO:0007669"/>
    <property type="project" value="InterPro"/>
</dbReference>
<dbReference type="SUPFAM" id="SSF47459">
    <property type="entry name" value="HLH, helix-loop-helix DNA-binding domain"/>
    <property type="match status" value="1"/>
</dbReference>
<gene>
    <name evidence="7" type="ORF">STAS_31958</name>
</gene>
<dbReference type="PANTHER" id="PTHR46196">
    <property type="entry name" value="TRANSCRIPTION FACTOR BHLH155-LIKE ISOFORM X1-RELATED"/>
    <property type="match status" value="1"/>
</dbReference>
<dbReference type="OrthoDB" id="778365at2759"/>
<evidence type="ECO:0000256" key="3">
    <source>
        <dbReference type="ARBA" id="ARBA00023163"/>
    </source>
</evidence>
<feature type="compositionally biased region" description="Low complexity" evidence="5">
    <location>
        <begin position="126"/>
        <end position="138"/>
    </location>
</feature>
<dbReference type="PANTHER" id="PTHR46196:SF3">
    <property type="entry name" value="TRANSCRIPTION FACTOR LHW-LIKE ISOFORM X1"/>
    <property type="match status" value="1"/>
</dbReference>
<evidence type="ECO:0000259" key="6">
    <source>
        <dbReference type="PROSITE" id="PS50888"/>
    </source>
</evidence>
<dbReference type="EMBL" id="BKCP01011070">
    <property type="protein sequence ID" value="GER54384.1"/>
    <property type="molecule type" value="Genomic_DNA"/>
</dbReference>
<dbReference type="GO" id="GO:0005634">
    <property type="term" value="C:nucleus"/>
    <property type="evidence" value="ECO:0007669"/>
    <property type="project" value="UniProtKB-SubCell"/>
</dbReference>
<dbReference type="PROSITE" id="PS50888">
    <property type="entry name" value="BHLH"/>
    <property type="match status" value="1"/>
</dbReference>
<evidence type="ECO:0000313" key="7">
    <source>
        <dbReference type="EMBL" id="GER54384.1"/>
    </source>
</evidence>
<dbReference type="Proteomes" id="UP000325081">
    <property type="component" value="Unassembled WGS sequence"/>
</dbReference>
<evidence type="ECO:0000256" key="5">
    <source>
        <dbReference type="SAM" id="MobiDB-lite"/>
    </source>
</evidence>
<proteinExistence type="predicted"/>
<accession>A0A5A7RDG6</accession>
<comment type="subcellular location">
    <subcellularLocation>
        <location evidence="1">Nucleus</location>
    </subcellularLocation>
</comment>
<dbReference type="AlphaFoldDB" id="A0A5A7RDG6"/>
<keyword evidence="2" id="KW-0805">Transcription regulation</keyword>
<dbReference type="InterPro" id="IPR011598">
    <property type="entry name" value="bHLH_dom"/>
</dbReference>
<name>A0A5A7RDG6_STRAF</name>
<dbReference type="GO" id="GO:0003700">
    <property type="term" value="F:DNA-binding transcription factor activity"/>
    <property type="evidence" value="ECO:0007669"/>
    <property type="project" value="InterPro"/>
</dbReference>
<keyword evidence="3" id="KW-0804">Transcription</keyword>
<dbReference type="InterPro" id="IPR036638">
    <property type="entry name" value="HLH_DNA-bd_sf"/>
</dbReference>
<evidence type="ECO:0000256" key="4">
    <source>
        <dbReference type="ARBA" id="ARBA00023242"/>
    </source>
</evidence>
<feature type="domain" description="BHLH" evidence="6">
    <location>
        <begin position="202"/>
        <end position="251"/>
    </location>
</feature>
<feature type="region of interest" description="Disordered" evidence="5">
    <location>
        <begin position="119"/>
        <end position="140"/>
    </location>
</feature>
<feature type="region of interest" description="Disordered" evidence="5">
    <location>
        <begin position="170"/>
        <end position="191"/>
    </location>
</feature>
<evidence type="ECO:0000256" key="2">
    <source>
        <dbReference type="ARBA" id="ARBA00023015"/>
    </source>
</evidence>
<evidence type="ECO:0000313" key="8">
    <source>
        <dbReference type="Proteomes" id="UP000325081"/>
    </source>
</evidence>
<dbReference type="Pfam" id="PF23176">
    <property type="entry name" value="bHLH_LHW"/>
    <property type="match status" value="1"/>
</dbReference>
<organism evidence="7 8">
    <name type="scientific">Striga asiatica</name>
    <name type="common">Asiatic witchweed</name>
    <name type="synonym">Buchnera asiatica</name>
    <dbReference type="NCBI Taxonomy" id="4170"/>
    <lineage>
        <taxon>Eukaryota</taxon>
        <taxon>Viridiplantae</taxon>
        <taxon>Streptophyta</taxon>
        <taxon>Embryophyta</taxon>
        <taxon>Tracheophyta</taxon>
        <taxon>Spermatophyta</taxon>
        <taxon>Magnoliopsida</taxon>
        <taxon>eudicotyledons</taxon>
        <taxon>Gunneridae</taxon>
        <taxon>Pentapetalae</taxon>
        <taxon>asterids</taxon>
        <taxon>lamiids</taxon>
        <taxon>Lamiales</taxon>
        <taxon>Orobanchaceae</taxon>
        <taxon>Buchnereae</taxon>
        <taxon>Striga</taxon>
    </lineage>
</organism>
<comment type="caution">
    <text evidence="7">The sequence shown here is derived from an EMBL/GenBank/DDBJ whole genome shotgun (WGS) entry which is preliminary data.</text>
</comment>
<keyword evidence="4" id="KW-0539">Nucleus</keyword>
<keyword evidence="8" id="KW-1185">Reference proteome</keyword>
<keyword evidence="7" id="KW-0238">DNA-binding</keyword>
<reference evidence="8" key="1">
    <citation type="journal article" date="2019" name="Curr. Biol.">
        <title>Genome Sequence of Striga asiatica Provides Insight into the Evolution of Plant Parasitism.</title>
        <authorList>
            <person name="Yoshida S."/>
            <person name="Kim S."/>
            <person name="Wafula E.K."/>
            <person name="Tanskanen J."/>
            <person name="Kim Y.M."/>
            <person name="Honaas L."/>
            <person name="Yang Z."/>
            <person name="Spallek T."/>
            <person name="Conn C.E."/>
            <person name="Ichihashi Y."/>
            <person name="Cheong K."/>
            <person name="Cui S."/>
            <person name="Der J.P."/>
            <person name="Gundlach H."/>
            <person name="Jiao Y."/>
            <person name="Hori C."/>
            <person name="Ishida J.K."/>
            <person name="Kasahara H."/>
            <person name="Kiba T."/>
            <person name="Kim M.S."/>
            <person name="Koo N."/>
            <person name="Laohavisit A."/>
            <person name="Lee Y.H."/>
            <person name="Lumba S."/>
            <person name="McCourt P."/>
            <person name="Mortimer J.C."/>
            <person name="Mutuku J.M."/>
            <person name="Nomura T."/>
            <person name="Sasaki-Sekimoto Y."/>
            <person name="Seto Y."/>
            <person name="Wang Y."/>
            <person name="Wakatake T."/>
            <person name="Sakakibara H."/>
            <person name="Demura T."/>
            <person name="Yamaguchi S."/>
            <person name="Yoneyama K."/>
            <person name="Manabe R.I."/>
            <person name="Nelson D.C."/>
            <person name="Schulman A.H."/>
            <person name="Timko M.P."/>
            <person name="dePamphilis C.W."/>
            <person name="Choi D."/>
            <person name="Shirasu K."/>
        </authorList>
    </citation>
    <scope>NUCLEOTIDE SEQUENCE [LARGE SCALE GENOMIC DNA]</scope>
    <source>
        <strain evidence="8">cv. UVA1</strain>
    </source>
</reference>
<dbReference type="GO" id="GO:0003677">
    <property type="term" value="F:DNA binding"/>
    <property type="evidence" value="ECO:0007669"/>
    <property type="project" value="UniProtKB-KW"/>
</dbReference>
<evidence type="ECO:0000256" key="1">
    <source>
        <dbReference type="ARBA" id="ARBA00004123"/>
    </source>
</evidence>
<protein>
    <submittedName>
        <fullName evidence="7">Basic helix-loop-helix (BHLH) DNA-bindingsuperfamily protein</fullName>
    </submittedName>
</protein>